<evidence type="ECO:0000313" key="6">
    <source>
        <dbReference type="EMBL" id="TRA98378.1"/>
    </source>
</evidence>
<dbReference type="Gene3D" id="2.40.30.10">
    <property type="entry name" value="Translation factors"/>
    <property type="match status" value="1"/>
</dbReference>
<dbReference type="Pfam" id="PF03486">
    <property type="entry name" value="HI0933_like"/>
    <property type="match status" value="1"/>
</dbReference>
<dbReference type="AlphaFoldDB" id="A0A546XCA0"/>
<evidence type="ECO:0000259" key="5">
    <source>
        <dbReference type="Pfam" id="PF22780"/>
    </source>
</evidence>
<gene>
    <name evidence="6" type="ORF">EXN68_19875</name>
</gene>
<keyword evidence="3" id="KW-0274">FAD</keyword>
<evidence type="ECO:0000256" key="3">
    <source>
        <dbReference type="ARBA" id="ARBA00022827"/>
    </source>
</evidence>
<reference evidence="6 7" key="1">
    <citation type="journal article" date="2019" name="Appl. Microbiol. Biotechnol.">
        <title>Differential efficiency of wild type rhizogenic strains for rol gene transformation of plants.</title>
        <authorList>
            <person name="Desmet S."/>
            <person name="De Keyser E."/>
            <person name="Van Vaerenbergh J."/>
            <person name="Baeyen S."/>
            <person name="Van Huylenbroeck J."/>
            <person name="Geelen D."/>
            <person name="Dhooghe E."/>
        </authorList>
    </citation>
    <scope>NUCLEOTIDE SEQUENCE [LARGE SCALE GENOMIC DNA]</scope>
    <source>
        <strain evidence="6 7">GBBC3284</strain>
    </source>
</reference>
<dbReference type="NCBIfam" id="TIGR03862">
    <property type="entry name" value="flavo_PP4765"/>
    <property type="match status" value="1"/>
</dbReference>
<dbReference type="Gene3D" id="1.10.8.260">
    <property type="entry name" value="HI0933 insert domain-like"/>
    <property type="match status" value="1"/>
</dbReference>
<dbReference type="SUPFAM" id="SSF160996">
    <property type="entry name" value="HI0933 insert domain-like"/>
    <property type="match status" value="1"/>
</dbReference>
<comment type="cofactor">
    <cofactor evidence="1">
        <name>FAD</name>
        <dbReference type="ChEBI" id="CHEBI:57692"/>
    </cofactor>
</comment>
<dbReference type="EMBL" id="SGNY01000007">
    <property type="protein sequence ID" value="TRA98378.1"/>
    <property type="molecule type" value="Genomic_DNA"/>
</dbReference>
<dbReference type="PANTHER" id="PTHR42887">
    <property type="entry name" value="OS12G0638800 PROTEIN"/>
    <property type="match status" value="1"/>
</dbReference>
<dbReference type="InterPro" id="IPR022460">
    <property type="entry name" value="Flavoprotein_PP4765"/>
</dbReference>
<dbReference type="InterPro" id="IPR057661">
    <property type="entry name" value="RsdA/BaiN/AoA(So)_Rossmann"/>
</dbReference>
<sequence length="451" mass="48377">MKRLFLISCEKVTGWSSVNMAVQYRIYSHTEIGIRLSMAKMVMERVLAKARQVAIVGGGPAGLMAAEMLSAAGHTVTVFEAMPTVARKLLMAGKSGLNITHAEDYDSFRHRFGDAEPALRAALDDFTPGMLRDWAHGLGQETFVGTSGRVFPKAMKASPLLRAWLARLEAQGVTIRTRHRWTGFSGDQLVFETSAGAVEVKADAVLLALGGASWPRLGSDAAWVPALVAKGVAFSPFRPANCGFDVEWSDVFRQRFAGEAVKSTITISPAGAFQGEFVITKHGIEGSVVYAHSAALRDRLEQAGKASLTVDLAPGRTVERLSRDLAKLGRKESFANRMRKAAGLSAVKVGLLRDIFPDIAAMPDDFVAARMKHAEIPLLRPRPIAEAISSAGGIAWGGLDANYMLQKLPGIFAAGEMLDWEAPTGGYLLTACFATGKAAANGMARWLESSA</sequence>
<evidence type="ECO:0000256" key="1">
    <source>
        <dbReference type="ARBA" id="ARBA00001974"/>
    </source>
</evidence>
<name>A0A546XCA0_RHIRH</name>
<proteinExistence type="predicted"/>
<dbReference type="PANTHER" id="PTHR42887:SF1">
    <property type="entry name" value="BLR3961 PROTEIN"/>
    <property type="match status" value="1"/>
</dbReference>
<dbReference type="SUPFAM" id="SSF51905">
    <property type="entry name" value="FAD/NAD(P)-binding domain"/>
    <property type="match status" value="1"/>
</dbReference>
<evidence type="ECO:0000259" key="4">
    <source>
        <dbReference type="Pfam" id="PF03486"/>
    </source>
</evidence>
<keyword evidence="2" id="KW-0285">Flavoprotein</keyword>
<dbReference type="PRINTS" id="PR00411">
    <property type="entry name" value="PNDRDTASEI"/>
</dbReference>
<dbReference type="InterPro" id="IPR023166">
    <property type="entry name" value="BaiN-like_dom_sf"/>
</dbReference>
<accession>A0A546XCA0</accession>
<dbReference type="OrthoDB" id="5288829at2"/>
<dbReference type="InterPro" id="IPR055178">
    <property type="entry name" value="RsdA/BaiN/AoA(So)-like_dom"/>
</dbReference>
<evidence type="ECO:0000313" key="7">
    <source>
        <dbReference type="Proteomes" id="UP000315434"/>
    </source>
</evidence>
<dbReference type="Proteomes" id="UP000315434">
    <property type="component" value="Unassembled WGS sequence"/>
</dbReference>
<protein>
    <submittedName>
        <fullName evidence="6">TIGR03862 family flavoprotein</fullName>
    </submittedName>
</protein>
<dbReference type="Pfam" id="PF22780">
    <property type="entry name" value="HI0933_like_1st"/>
    <property type="match status" value="1"/>
</dbReference>
<dbReference type="InterPro" id="IPR036188">
    <property type="entry name" value="FAD/NAD-bd_sf"/>
</dbReference>
<dbReference type="InterPro" id="IPR004792">
    <property type="entry name" value="BaiN-like"/>
</dbReference>
<organism evidence="6 7">
    <name type="scientific">Rhizobium rhizogenes</name>
    <name type="common">Agrobacterium rhizogenes</name>
    <dbReference type="NCBI Taxonomy" id="359"/>
    <lineage>
        <taxon>Bacteria</taxon>
        <taxon>Pseudomonadati</taxon>
        <taxon>Pseudomonadota</taxon>
        <taxon>Alphaproteobacteria</taxon>
        <taxon>Hyphomicrobiales</taxon>
        <taxon>Rhizobiaceae</taxon>
        <taxon>Rhizobium/Agrobacterium group</taxon>
        <taxon>Rhizobium</taxon>
    </lineage>
</organism>
<dbReference type="Gene3D" id="3.50.50.60">
    <property type="entry name" value="FAD/NAD(P)-binding domain"/>
    <property type="match status" value="1"/>
</dbReference>
<evidence type="ECO:0000256" key="2">
    <source>
        <dbReference type="ARBA" id="ARBA00022630"/>
    </source>
</evidence>
<feature type="domain" description="RsdA/BaiN/AoA(So)-like insert" evidence="5">
    <location>
        <begin position="238"/>
        <end position="389"/>
    </location>
</feature>
<feature type="domain" description="RsdA/BaiN/AoA(So)-like Rossmann fold-like" evidence="4">
    <location>
        <begin position="52"/>
        <end position="441"/>
    </location>
</feature>
<dbReference type="NCBIfam" id="TIGR00275">
    <property type="entry name" value="aminoacetone oxidase family FAD-binding enzyme"/>
    <property type="match status" value="1"/>
</dbReference>
<comment type="caution">
    <text evidence="6">The sequence shown here is derived from an EMBL/GenBank/DDBJ whole genome shotgun (WGS) entry which is preliminary data.</text>
</comment>